<dbReference type="GO" id="GO:0008270">
    <property type="term" value="F:zinc ion binding"/>
    <property type="evidence" value="ECO:0007669"/>
    <property type="project" value="InterPro"/>
</dbReference>
<feature type="domain" description="Peptidase M14" evidence="8">
    <location>
        <begin position="68"/>
        <end position="362"/>
    </location>
</feature>
<dbReference type="PANTHER" id="PTHR11705:SF143">
    <property type="entry name" value="SLL0236 PROTEIN"/>
    <property type="match status" value="1"/>
</dbReference>
<dbReference type="GO" id="GO:0005615">
    <property type="term" value="C:extracellular space"/>
    <property type="evidence" value="ECO:0007669"/>
    <property type="project" value="TreeGrafter"/>
</dbReference>
<dbReference type="InterPro" id="IPR000834">
    <property type="entry name" value="Peptidase_M14"/>
</dbReference>
<dbReference type="PROSITE" id="PS52035">
    <property type="entry name" value="PEPTIDASE_M14"/>
    <property type="match status" value="1"/>
</dbReference>
<keyword evidence="3" id="KW-0645">Protease</keyword>
<keyword evidence="4" id="KW-0378">Hydrolase</keyword>
<keyword evidence="10" id="KW-1185">Reference proteome</keyword>
<comment type="similarity">
    <text evidence="2 7">Belongs to the peptidase M14 family.</text>
</comment>
<gene>
    <name evidence="9" type="ORF">SAMN06265827_11710</name>
</gene>
<dbReference type="GO" id="GO:0004181">
    <property type="term" value="F:metallocarboxypeptidase activity"/>
    <property type="evidence" value="ECO:0007669"/>
    <property type="project" value="InterPro"/>
</dbReference>
<dbReference type="Gene3D" id="3.40.630.10">
    <property type="entry name" value="Zn peptidases"/>
    <property type="match status" value="1"/>
</dbReference>
<evidence type="ECO:0000256" key="7">
    <source>
        <dbReference type="PROSITE-ProRule" id="PRU01379"/>
    </source>
</evidence>
<dbReference type="InterPro" id="IPR034274">
    <property type="entry name" value="ENP1_M14_CPD"/>
</dbReference>
<dbReference type="PRINTS" id="PR00765">
    <property type="entry name" value="CRBOXYPTASEA"/>
</dbReference>
<evidence type="ECO:0000313" key="9">
    <source>
        <dbReference type="EMBL" id="SNY33390.1"/>
    </source>
</evidence>
<evidence type="ECO:0000256" key="4">
    <source>
        <dbReference type="ARBA" id="ARBA00022801"/>
    </source>
</evidence>
<sequence length="365" mass="42122">MFQDKKLYLTITLITLLLALLACSREEEKPQKIIEEQRNNDKIKVNHRDKENIKNQQKLADSIIVKTPNYTYTMLKKQLIKLEQNYNNYLQLSSIGKSVQGRKLYLLKVGTGKEKIGVIGGVHGREGITSLLTLKLAEDYIRAMIRGAKINNYNLTEILKKTSFYFIPMLNPDGVEIAINGIKKLDNKEFYLVANQNSSDFKRWKANAHGVDLNKQFKANWQKLKAEKRPHFAHYKGPSPESEPESKALAELTRQEEFDAVVAFHSSGDVIYWYYNQAEESYQRDYQLAKALSAKNGYRIVKAKESDKVAAGYKDWFIKKFHRPGFTIEIGSEINEKPLPSYELAKYFQENREVLLELALLINTN</sequence>
<evidence type="ECO:0000256" key="6">
    <source>
        <dbReference type="ARBA" id="ARBA00023049"/>
    </source>
</evidence>
<keyword evidence="6" id="KW-0482">Metalloprotease</keyword>
<evidence type="ECO:0000256" key="3">
    <source>
        <dbReference type="ARBA" id="ARBA00022670"/>
    </source>
</evidence>
<dbReference type="GO" id="GO:0006508">
    <property type="term" value="P:proteolysis"/>
    <property type="evidence" value="ECO:0007669"/>
    <property type="project" value="UniProtKB-KW"/>
</dbReference>
<reference evidence="10" key="1">
    <citation type="submission" date="2017-09" db="EMBL/GenBank/DDBJ databases">
        <authorList>
            <person name="Varghese N."/>
            <person name="Submissions S."/>
        </authorList>
    </citation>
    <scope>NUCLEOTIDE SEQUENCE [LARGE SCALE GENOMIC DNA]</scope>
    <source>
        <strain evidence="10">MSL47</strain>
    </source>
</reference>
<feature type="active site" description="Proton donor/acceptor" evidence="7">
    <location>
        <position position="329"/>
    </location>
</feature>
<organism evidence="9 10">
    <name type="scientific">Orenia metallireducens</name>
    <dbReference type="NCBI Taxonomy" id="1413210"/>
    <lineage>
        <taxon>Bacteria</taxon>
        <taxon>Bacillati</taxon>
        <taxon>Bacillota</taxon>
        <taxon>Clostridia</taxon>
        <taxon>Halanaerobiales</taxon>
        <taxon>Halobacteroidaceae</taxon>
        <taxon>Orenia</taxon>
    </lineage>
</organism>
<name>A0A285HCD2_9FIRM</name>
<evidence type="ECO:0000259" key="8">
    <source>
        <dbReference type="PROSITE" id="PS52035"/>
    </source>
</evidence>
<evidence type="ECO:0000256" key="1">
    <source>
        <dbReference type="ARBA" id="ARBA00001947"/>
    </source>
</evidence>
<proteinExistence type="inferred from homology"/>
<protein>
    <submittedName>
        <fullName evidence="9">G-D-glutamyl-meso-diaminopimelate peptidase</fullName>
    </submittedName>
</protein>
<comment type="cofactor">
    <cofactor evidence="1">
        <name>Zn(2+)</name>
        <dbReference type="ChEBI" id="CHEBI:29105"/>
    </cofactor>
</comment>
<dbReference type="Proteomes" id="UP000219573">
    <property type="component" value="Unassembled WGS sequence"/>
</dbReference>
<dbReference type="PANTHER" id="PTHR11705">
    <property type="entry name" value="PROTEASE FAMILY M14 CARBOXYPEPTIDASE A,B"/>
    <property type="match status" value="1"/>
</dbReference>
<dbReference type="Pfam" id="PF00246">
    <property type="entry name" value="Peptidase_M14"/>
    <property type="match status" value="1"/>
</dbReference>
<evidence type="ECO:0000256" key="2">
    <source>
        <dbReference type="ARBA" id="ARBA00005988"/>
    </source>
</evidence>
<dbReference type="RefSeq" id="WP_253250750.1">
    <property type="nucleotide sequence ID" value="NZ_OBDZ01000017.1"/>
</dbReference>
<dbReference type="SUPFAM" id="SSF53187">
    <property type="entry name" value="Zn-dependent exopeptidases"/>
    <property type="match status" value="1"/>
</dbReference>
<dbReference type="EMBL" id="OBDZ01000017">
    <property type="protein sequence ID" value="SNY33390.1"/>
    <property type="molecule type" value="Genomic_DNA"/>
</dbReference>
<dbReference type="AlphaFoldDB" id="A0A285HCD2"/>
<dbReference type="CDD" id="cd06229">
    <property type="entry name" value="M14_Endopeptidase_I"/>
    <property type="match status" value="1"/>
</dbReference>
<dbReference type="SMART" id="SM00631">
    <property type="entry name" value="Zn_pept"/>
    <property type="match status" value="1"/>
</dbReference>
<evidence type="ECO:0000256" key="5">
    <source>
        <dbReference type="ARBA" id="ARBA00022833"/>
    </source>
</evidence>
<keyword evidence="5" id="KW-0862">Zinc</keyword>
<dbReference type="PROSITE" id="PS51257">
    <property type="entry name" value="PROKAR_LIPOPROTEIN"/>
    <property type="match status" value="1"/>
</dbReference>
<accession>A0A285HCD2</accession>
<evidence type="ECO:0000313" key="10">
    <source>
        <dbReference type="Proteomes" id="UP000219573"/>
    </source>
</evidence>